<reference evidence="1 2" key="1">
    <citation type="journal article" date="2011" name="J. Bacteriol.">
        <title>Complete genome of the cellulolytic ruminal bacterium Ruminococcus albus 7.</title>
        <authorList>
            <person name="Suen G."/>
            <person name="Stevenson D.M."/>
            <person name="Bruce D.C."/>
            <person name="Chertkov O."/>
            <person name="Copeland A."/>
            <person name="Cheng J.F."/>
            <person name="Detter C."/>
            <person name="Detter J.C."/>
            <person name="Goodwin L.A."/>
            <person name="Han C.S."/>
            <person name="Hauser L.J."/>
            <person name="Ivanova N.N."/>
            <person name="Kyrpides N.C."/>
            <person name="Land M.L."/>
            <person name="Lapidus A."/>
            <person name="Lucas S."/>
            <person name="Ovchinnikova G."/>
            <person name="Pitluck S."/>
            <person name="Tapia R."/>
            <person name="Woyke T."/>
            <person name="Boyum J."/>
            <person name="Mead D."/>
            <person name="Weimer P.J."/>
        </authorList>
    </citation>
    <scope>NUCLEOTIDE SEQUENCE [LARGE SCALE GENOMIC DNA]</scope>
    <source>
        <strain evidence="2">ATCC 27210 / DSM 20455 / JCM 14654 / NCDO 2250 / 7</strain>
    </source>
</reference>
<evidence type="ECO:0008006" key="3">
    <source>
        <dbReference type="Google" id="ProtNLM"/>
    </source>
</evidence>
<accession>E6UG84</accession>
<dbReference type="eggNOG" id="COG2226">
    <property type="taxonomic scope" value="Bacteria"/>
</dbReference>
<dbReference type="KEGG" id="ral:Rumal_0562"/>
<dbReference type="EMBL" id="CP002403">
    <property type="protein sequence ID" value="ADU21111.1"/>
    <property type="molecule type" value="Genomic_DNA"/>
</dbReference>
<dbReference type="SUPFAM" id="SSF53335">
    <property type="entry name" value="S-adenosyl-L-methionine-dependent methyltransferases"/>
    <property type="match status" value="1"/>
</dbReference>
<organism evidence="1 2">
    <name type="scientific">Ruminococcus albus (strain ATCC 27210 / DSM 20455 / JCM 14654 / NCDO 2250 / 7)</name>
    <dbReference type="NCBI Taxonomy" id="697329"/>
    <lineage>
        <taxon>Bacteria</taxon>
        <taxon>Bacillati</taxon>
        <taxon>Bacillota</taxon>
        <taxon>Clostridia</taxon>
        <taxon>Eubacteriales</taxon>
        <taxon>Oscillospiraceae</taxon>
        <taxon>Ruminococcus</taxon>
    </lineage>
</organism>
<name>E6UG84_RUMA7</name>
<dbReference type="HOGENOM" id="CLU_114964_0_0_9"/>
<dbReference type="InterPro" id="IPR029063">
    <property type="entry name" value="SAM-dependent_MTases_sf"/>
</dbReference>
<sequence length="207" mass="23304">MSNPWEKIGLDDYERHMSLDTVWQLQALDGIMKEQFNAYPAKTAMIFGIAGGNGLGNVCAWDFEKIYGVDINREYLKAVEKRYPQLSGMLECIRADIVTEAEKLPTADMLIADLVVEYIGYEAFVRAVSKVSPRYVSCVIQVNGDEREWVSDSPYIHVFDILEEVHHSIDEKGLAAALGKAGYKEVLHDRVALPNGKTLVRADYVKE</sequence>
<dbReference type="RefSeq" id="WP_013497302.1">
    <property type="nucleotide sequence ID" value="NC_014833.1"/>
</dbReference>
<proteinExistence type="predicted"/>
<evidence type="ECO:0000313" key="1">
    <source>
        <dbReference type="EMBL" id="ADU21111.1"/>
    </source>
</evidence>
<evidence type="ECO:0000313" key="2">
    <source>
        <dbReference type="Proteomes" id="UP000006919"/>
    </source>
</evidence>
<gene>
    <name evidence="1" type="ordered locus">Rumal_0562</name>
</gene>
<dbReference type="OrthoDB" id="9786043at2"/>
<dbReference type="Gene3D" id="3.40.50.150">
    <property type="entry name" value="Vaccinia Virus protein VP39"/>
    <property type="match status" value="1"/>
</dbReference>
<protein>
    <recommendedName>
        <fullName evidence="3">Methyltransferase type 11</fullName>
    </recommendedName>
</protein>
<dbReference type="STRING" id="697329.Rumal_0562"/>
<dbReference type="Proteomes" id="UP000006919">
    <property type="component" value="Chromosome"/>
</dbReference>
<dbReference type="AlphaFoldDB" id="E6UG84"/>